<feature type="transmembrane region" description="Helical" evidence="1">
    <location>
        <begin position="161"/>
        <end position="180"/>
    </location>
</feature>
<feature type="transmembrane region" description="Helical" evidence="1">
    <location>
        <begin position="230"/>
        <end position="249"/>
    </location>
</feature>
<gene>
    <name evidence="2" type="ORF">H9X83_03800</name>
</gene>
<sequence length="463" mass="53025">MKRKRRLELFPFYDTETIAAHLSRMAEHGWALSEINQYFWTYTQIPPEQRTYGIAFFPGASQFDPKPTAQQAEYLEYCEEARWHYVAQWHQMQIFYTTAEHPTPLETDEALKLEVIHRSMKKSFLPGTWALLALFAAQLFFQRNTWESPLEFLANGTTQMGMLTSLMICLLCVCQLFSYYRWHRKSRAATEAGGPCQRAGIALSRISLLTLVCVCWFLLCQFYFMAGQSLLGISIFVFLLFLGMFWLLFQLQKVLKKRGVCRETHLLLTILVSILLTVGITAAIFAAVASDLFAPKKEAEIYTRTLSDGEEYSIELEQDTLPLTATDLAEIPNDAPYSSSCRRSSSFLASATECSQLCFDPALDVPELEYEIYDLRISALADWALPAQMEYILERRNRYHTPASTYAPVSFADGIQAWQLYDGDEPQPSFIWAKDSRIIRIHISGTEVTAEQWEQAADILFDS</sequence>
<dbReference type="Pfam" id="PF11193">
    <property type="entry name" value="DUF2812"/>
    <property type="match status" value="1"/>
</dbReference>
<reference evidence="2 3" key="1">
    <citation type="journal article" date="2021" name="Sci. Rep.">
        <title>The distribution of antibiotic resistance genes in chicken gut microbiota commensals.</title>
        <authorList>
            <person name="Juricova H."/>
            <person name="Matiasovicova J."/>
            <person name="Kubasova T."/>
            <person name="Cejkova D."/>
            <person name="Rychlik I."/>
        </authorList>
    </citation>
    <scope>NUCLEOTIDE SEQUENCE [LARGE SCALE GENOMIC DNA]</scope>
    <source>
        <strain evidence="2 3">An431b</strain>
    </source>
</reference>
<dbReference type="EMBL" id="JACSNV010000004">
    <property type="protein sequence ID" value="MBM6877285.1"/>
    <property type="molecule type" value="Genomic_DNA"/>
</dbReference>
<evidence type="ECO:0000313" key="2">
    <source>
        <dbReference type="EMBL" id="MBM6877285.1"/>
    </source>
</evidence>
<accession>A0ABS2G984</accession>
<feature type="transmembrane region" description="Helical" evidence="1">
    <location>
        <begin position="201"/>
        <end position="224"/>
    </location>
</feature>
<dbReference type="InterPro" id="IPR021359">
    <property type="entry name" value="DUF2812"/>
</dbReference>
<feature type="transmembrane region" description="Helical" evidence="1">
    <location>
        <begin position="123"/>
        <end position="141"/>
    </location>
</feature>
<evidence type="ECO:0000256" key="1">
    <source>
        <dbReference type="SAM" id="Phobius"/>
    </source>
</evidence>
<organism evidence="2 3">
    <name type="scientific">Anaerotignum lactatifermentans</name>
    <dbReference type="NCBI Taxonomy" id="160404"/>
    <lineage>
        <taxon>Bacteria</taxon>
        <taxon>Bacillati</taxon>
        <taxon>Bacillota</taxon>
        <taxon>Clostridia</taxon>
        <taxon>Lachnospirales</taxon>
        <taxon>Anaerotignaceae</taxon>
        <taxon>Anaerotignum</taxon>
    </lineage>
</organism>
<keyword evidence="1" id="KW-0472">Membrane</keyword>
<evidence type="ECO:0000313" key="3">
    <source>
        <dbReference type="Proteomes" id="UP000729290"/>
    </source>
</evidence>
<keyword evidence="3" id="KW-1185">Reference proteome</keyword>
<proteinExistence type="predicted"/>
<dbReference type="RefSeq" id="WP_205133295.1">
    <property type="nucleotide sequence ID" value="NZ_JACSNT010000005.1"/>
</dbReference>
<feature type="transmembrane region" description="Helical" evidence="1">
    <location>
        <begin position="270"/>
        <end position="289"/>
    </location>
</feature>
<keyword evidence="1" id="KW-1133">Transmembrane helix</keyword>
<keyword evidence="1" id="KW-0812">Transmembrane</keyword>
<comment type="caution">
    <text evidence="2">The sequence shown here is derived from an EMBL/GenBank/DDBJ whole genome shotgun (WGS) entry which is preliminary data.</text>
</comment>
<name>A0ABS2G984_9FIRM</name>
<protein>
    <submittedName>
        <fullName evidence="2">DUF2812 domain-containing protein</fullName>
    </submittedName>
</protein>
<dbReference type="Proteomes" id="UP000729290">
    <property type="component" value="Unassembled WGS sequence"/>
</dbReference>